<comment type="subcellular location">
    <subcellularLocation>
        <location evidence="1">Membrane</location>
        <topology evidence="1">Multi-pass membrane protein</topology>
    </subcellularLocation>
</comment>
<name>A0AAV0QD60_9ROSI</name>
<feature type="transmembrane region" description="Helical" evidence="6">
    <location>
        <begin position="350"/>
        <end position="373"/>
    </location>
</feature>
<gene>
    <name evidence="7" type="ORF">LITE_LOCUS42864</name>
</gene>
<evidence type="ECO:0000313" key="8">
    <source>
        <dbReference type="Proteomes" id="UP001154282"/>
    </source>
</evidence>
<sequence length="488" mass="52886">MAATTSSDETNPLLDGRRREADQRSGWWPISISDVLDIEEAKTQILFSLPMILTNVFFYLIPLVSVMFAGHLGELHLAGATLANSWATVTGFAFMTGLSGALETLCGQDFGSKLYRKLGIHLQASCIISFLFSVGISVIWFYTEPILILLGQDPQISSMAALYIKYLIPGVFAYGFLQNILRFLQTQSVVMPLVLFSMLPACIHIGLAYALVYLTPLGFIGAPLAAAISLWVSFVALALYVGFGKRFEQTWSGCSSESFDYVVVALKLALPSAAMVCLEYWAFEILIFLAGVMPDSEISTSLLAMCVNTETIAYMLTYGLSAAASTRVSNELGAGNTSRAKNAMAMTLKLSVLLALVVVLALGLGQNIWAGFFSDSSEIAVRFSSMVPLLAISITLDSVQGVLSGVARGCGWQNMAVVANLATFYFIGMPIACVLGFKLKLYVKGLWIGLICGLTCQTSTLMFITLRMKWTKSDFSTPRDHENQIAAA</sequence>
<dbReference type="GO" id="GO:1990961">
    <property type="term" value="P:xenobiotic detoxification by transmembrane export across the plasma membrane"/>
    <property type="evidence" value="ECO:0007669"/>
    <property type="project" value="InterPro"/>
</dbReference>
<dbReference type="InterPro" id="IPR045069">
    <property type="entry name" value="MATE_euk"/>
</dbReference>
<dbReference type="GO" id="GO:0015297">
    <property type="term" value="F:antiporter activity"/>
    <property type="evidence" value="ECO:0007669"/>
    <property type="project" value="InterPro"/>
</dbReference>
<evidence type="ECO:0000256" key="2">
    <source>
        <dbReference type="ARBA" id="ARBA00010199"/>
    </source>
</evidence>
<feature type="transmembrane region" description="Helical" evidence="6">
    <location>
        <begin position="264"/>
        <end position="292"/>
    </location>
</feature>
<dbReference type="InterPro" id="IPR002528">
    <property type="entry name" value="MATE_fam"/>
</dbReference>
<evidence type="ECO:0000256" key="1">
    <source>
        <dbReference type="ARBA" id="ARBA00004141"/>
    </source>
</evidence>
<keyword evidence="8" id="KW-1185">Reference proteome</keyword>
<feature type="transmembrane region" description="Helical" evidence="6">
    <location>
        <begin position="445"/>
        <end position="466"/>
    </location>
</feature>
<dbReference type="GO" id="GO:0042910">
    <property type="term" value="F:xenobiotic transmembrane transporter activity"/>
    <property type="evidence" value="ECO:0007669"/>
    <property type="project" value="InterPro"/>
</dbReference>
<keyword evidence="5 6" id="KW-0472">Membrane</keyword>
<feature type="transmembrane region" description="Helical" evidence="6">
    <location>
        <begin position="162"/>
        <end position="181"/>
    </location>
</feature>
<organism evidence="7 8">
    <name type="scientific">Linum tenue</name>
    <dbReference type="NCBI Taxonomy" id="586396"/>
    <lineage>
        <taxon>Eukaryota</taxon>
        <taxon>Viridiplantae</taxon>
        <taxon>Streptophyta</taxon>
        <taxon>Embryophyta</taxon>
        <taxon>Tracheophyta</taxon>
        <taxon>Spermatophyta</taxon>
        <taxon>Magnoliopsida</taxon>
        <taxon>eudicotyledons</taxon>
        <taxon>Gunneridae</taxon>
        <taxon>Pentapetalae</taxon>
        <taxon>rosids</taxon>
        <taxon>fabids</taxon>
        <taxon>Malpighiales</taxon>
        <taxon>Linaceae</taxon>
        <taxon>Linum</taxon>
    </lineage>
</organism>
<proteinExistence type="inferred from homology"/>
<dbReference type="Pfam" id="PF01554">
    <property type="entry name" value="MatE"/>
    <property type="match status" value="2"/>
</dbReference>
<evidence type="ECO:0000256" key="4">
    <source>
        <dbReference type="ARBA" id="ARBA00022989"/>
    </source>
</evidence>
<reference evidence="7" key="1">
    <citation type="submission" date="2022-08" db="EMBL/GenBank/DDBJ databases">
        <authorList>
            <person name="Gutierrez-Valencia J."/>
        </authorList>
    </citation>
    <scope>NUCLEOTIDE SEQUENCE</scope>
</reference>
<dbReference type="AlphaFoldDB" id="A0AAV0QD60"/>
<evidence type="ECO:0000256" key="5">
    <source>
        <dbReference type="ARBA" id="ARBA00023136"/>
    </source>
</evidence>
<dbReference type="PANTHER" id="PTHR11206">
    <property type="entry name" value="MULTIDRUG RESISTANCE PROTEIN"/>
    <property type="match status" value="1"/>
</dbReference>
<evidence type="ECO:0000256" key="6">
    <source>
        <dbReference type="RuleBase" id="RU004914"/>
    </source>
</evidence>
<dbReference type="CDD" id="cd13132">
    <property type="entry name" value="MATE_eukaryotic"/>
    <property type="match status" value="1"/>
</dbReference>
<keyword evidence="3 6" id="KW-0812">Transmembrane</keyword>
<comment type="similarity">
    <text evidence="2 6">Belongs to the multi antimicrobial extrusion (MATE) (TC 2.A.66.1) family.</text>
</comment>
<comment type="caution">
    <text evidence="7">The sequence shown here is derived from an EMBL/GenBank/DDBJ whole genome shotgun (WGS) entry which is preliminary data.</text>
</comment>
<feature type="transmembrane region" description="Helical" evidence="6">
    <location>
        <begin position="118"/>
        <end position="142"/>
    </location>
</feature>
<dbReference type="GO" id="GO:0016020">
    <property type="term" value="C:membrane"/>
    <property type="evidence" value="ECO:0007669"/>
    <property type="project" value="UniProtKB-SubCell"/>
</dbReference>
<evidence type="ECO:0000313" key="7">
    <source>
        <dbReference type="EMBL" id="CAI0543535.1"/>
    </source>
</evidence>
<dbReference type="Proteomes" id="UP001154282">
    <property type="component" value="Unassembled WGS sequence"/>
</dbReference>
<protein>
    <recommendedName>
        <fullName evidence="6">Protein DETOXIFICATION</fullName>
    </recommendedName>
    <alternativeName>
        <fullName evidence="6">Multidrug and toxic compound extrusion protein</fullName>
    </alternativeName>
</protein>
<feature type="transmembrane region" description="Helical" evidence="6">
    <location>
        <begin position="417"/>
        <end position="439"/>
    </location>
</feature>
<dbReference type="NCBIfam" id="TIGR00797">
    <property type="entry name" value="matE"/>
    <property type="match status" value="1"/>
</dbReference>
<dbReference type="EMBL" id="CAMGYJ010000009">
    <property type="protein sequence ID" value="CAI0543535.1"/>
    <property type="molecule type" value="Genomic_DNA"/>
</dbReference>
<evidence type="ECO:0000256" key="3">
    <source>
        <dbReference type="ARBA" id="ARBA00022692"/>
    </source>
</evidence>
<keyword evidence="4 6" id="KW-1133">Transmembrane helix</keyword>
<feature type="transmembrane region" description="Helical" evidence="6">
    <location>
        <begin position="193"/>
        <end position="214"/>
    </location>
</feature>
<feature type="transmembrane region" description="Helical" evidence="6">
    <location>
        <begin position="52"/>
        <end position="73"/>
    </location>
</feature>
<feature type="transmembrane region" description="Helical" evidence="6">
    <location>
        <begin position="85"/>
        <end position="106"/>
    </location>
</feature>
<feature type="transmembrane region" description="Helical" evidence="6">
    <location>
        <begin position="220"/>
        <end position="243"/>
    </location>
</feature>
<accession>A0AAV0QD60</accession>